<dbReference type="InterPro" id="IPR025619">
    <property type="entry name" value="YlzJ"/>
</dbReference>
<dbReference type="Proteomes" id="UP000471031">
    <property type="component" value="Unassembled WGS sequence"/>
</dbReference>
<gene>
    <name evidence="1" type="ORF">GTO89_16045</name>
</gene>
<evidence type="ECO:0000313" key="1">
    <source>
        <dbReference type="EMBL" id="MZP44544.1"/>
    </source>
</evidence>
<accession>A0A845LGK1</accession>
<dbReference type="AlphaFoldDB" id="A0A845LGK1"/>
<protein>
    <recommendedName>
        <fullName evidence="3">YlzJ-like protein</fullName>
    </recommendedName>
</protein>
<reference evidence="1 2" key="1">
    <citation type="submission" date="2020-01" db="EMBL/GenBank/DDBJ databases">
        <title>Whole genome sequence of Heliobacterium gestii DSM 11169.</title>
        <authorList>
            <person name="Kyndt J.A."/>
            <person name="Meyer T.E."/>
        </authorList>
    </citation>
    <scope>NUCLEOTIDE SEQUENCE [LARGE SCALE GENOMIC DNA]</scope>
    <source>
        <strain evidence="1 2">DSM 11169</strain>
    </source>
</reference>
<evidence type="ECO:0008006" key="3">
    <source>
        <dbReference type="Google" id="ProtNLM"/>
    </source>
</evidence>
<organism evidence="1 2">
    <name type="scientific">Heliomicrobium gestii</name>
    <name type="common">Heliobacterium gestii</name>
    <dbReference type="NCBI Taxonomy" id="2699"/>
    <lineage>
        <taxon>Bacteria</taxon>
        <taxon>Bacillati</taxon>
        <taxon>Bacillota</taxon>
        <taxon>Clostridia</taxon>
        <taxon>Eubacteriales</taxon>
        <taxon>Heliobacteriaceae</taxon>
        <taxon>Heliomicrobium</taxon>
    </lineage>
</organism>
<dbReference type="Pfam" id="PF14035">
    <property type="entry name" value="YlzJ"/>
    <property type="match status" value="1"/>
</dbReference>
<dbReference type="OrthoDB" id="1683573at2"/>
<keyword evidence="2" id="KW-1185">Reference proteome</keyword>
<sequence>MILYTPVPMETIFQGTTPDVPTMSVVSFKGKPVMAYNRGDGRYELTRLLTTDPKDYLDPELQPGRDIFPD</sequence>
<dbReference type="EMBL" id="WXEX01000019">
    <property type="protein sequence ID" value="MZP44544.1"/>
    <property type="molecule type" value="Genomic_DNA"/>
</dbReference>
<evidence type="ECO:0000313" key="2">
    <source>
        <dbReference type="Proteomes" id="UP000471031"/>
    </source>
</evidence>
<dbReference type="RefSeq" id="WP_161263113.1">
    <property type="nucleotide sequence ID" value="NZ_JAFBDC010000021.1"/>
</dbReference>
<name>A0A845LGK1_HELGE</name>
<proteinExistence type="predicted"/>
<comment type="caution">
    <text evidence="1">The sequence shown here is derived from an EMBL/GenBank/DDBJ whole genome shotgun (WGS) entry which is preliminary data.</text>
</comment>